<proteinExistence type="predicted"/>
<accession>A0A8S5TXP6</accession>
<protein>
    <submittedName>
        <fullName evidence="1">Uncharacterized protein</fullName>
    </submittedName>
</protein>
<dbReference type="EMBL" id="BK015955">
    <property type="protein sequence ID" value="DAF86963.1"/>
    <property type="molecule type" value="Genomic_DNA"/>
</dbReference>
<evidence type="ECO:0000313" key="1">
    <source>
        <dbReference type="EMBL" id="DAF86963.1"/>
    </source>
</evidence>
<reference evidence="1" key="1">
    <citation type="journal article" date="2021" name="Proc. Natl. Acad. Sci. U.S.A.">
        <title>A Catalog of Tens of Thousands of Viruses from Human Metagenomes Reveals Hidden Associations with Chronic Diseases.</title>
        <authorList>
            <person name="Tisza M.J."/>
            <person name="Buck C.B."/>
        </authorList>
    </citation>
    <scope>NUCLEOTIDE SEQUENCE</scope>
    <source>
        <strain evidence="1">CtvBz3</strain>
    </source>
</reference>
<name>A0A8S5TXP6_9CAUD</name>
<sequence length="106" mass="12142">MNELKQFKDLLFKQHEMAKDAFLLSSPIREEYMNAKHAIMQFENGYGVSVLKGTLFYSNGIDTYEVAVLDNNGICYNTPITNDIIGYVDADEVSNIMKRIQELPKK</sequence>
<organism evidence="1">
    <name type="scientific">Siphoviridae sp. ctvBz3</name>
    <dbReference type="NCBI Taxonomy" id="2825720"/>
    <lineage>
        <taxon>Viruses</taxon>
        <taxon>Duplodnaviria</taxon>
        <taxon>Heunggongvirae</taxon>
        <taxon>Uroviricota</taxon>
        <taxon>Caudoviricetes</taxon>
    </lineage>
</organism>